<evidence type="ECO:0000313" key="9">
    <source>
        <dbReference type="Proteomes" id="UP000765509"/>
    </source>
</evidence>
<keyword evidence="5" id="KW-1133">Transmembrane helix</keyword>
<dbReference type="GO" id="GO:0006886">
    <property type="term" value="P:intracellular protein transport"/>
    <property type="evidence" value="ECO:0007669"/>
    <property type="project" value="InterPro"/>
</dbReference>
<protein>
    <submittedName>
        <fullName evidence="8">Uncharacterized protein</fullName>
    </submittedName>
</protein>
<accession>A0A9Q3D5F8</accession>
<evidence type="ECO:0000256" key="2">
    <source>
        <dbReference type="ARBA" id="ARBA00005792"/>
    </source>
</evidence>
<dbReference type="EMBL" id="AVOT02013458">
    <property type="protein sequence ID" value="MBW0496125.1"/>
    <property type="molecule type" value="Genomic_DNA"/>
</dbReference>
<keyword evidence="6" id="KW-0496">Mitochondrion</keyword>
<evidence type="ECO:0000256" key="7">
    <source>
        <dbReference type="ARBA" id="ARBA00023136"/>
    </source>
</evidence>
<dbReference type="Proteomes" id="UP000765509">
    <property type="component" value="Unassembled WGS sequence"/>
</dbReference>
<dbReference type="GO" id="GO:0005742">
    <property type="term" value="C:mitochondrial outer membrane translocase complex"/>
    <property type="evidence" value="ECO:0007669"/>
    <property type="project" value="InterPro"/>
</dbReference>
<dbReference type="OrthoDB" id="2154253at2759"/>
<name>A0A9Q3D5F8_9BASI</name>
<evidence type="ECO:0000256" key="5">
    <source>
        <dbReference type="ARBA" id="ARBA00022989"/>
    </source>
</evidence>
<comment type="similarity">
    <text evidence="2">Belongs to the Tom20 family.</text>
</comment>
<evidence type="ECO:0000256" key="4">
    <source>
        <dbReference type="ARBA" id="ARBA00022787"/>
    </source>
</evidence>
<evidence type="ECO:0000256" key="1">
    <source>
        <dbReference type="ARBA" id="ARBA00004572"/>
    </source>
</evidence>
<comment type="caution">
    <text evidence="8">The sequence shown here is derived from an EMBL/GenBank/DDBJ whole genome shotgun (WGS) entry which is preliminary data.</text>
</comment>
<dbReference type="AlphaFoldDB" id="A0A9Q3D5F8"/>
<dbReference type="InterPro" id="IPR023392">
    <property type="entry name" value="Tom20_dom_sf"/>
</dbReference>
<proteinExistence type="inferred from homology"/>
<sequence length="141" mass="15602">MLALVLGLVASPDELMDRSFSRLIDFHVPIQRKDVHHSEVALHMKEQRWVTKLKQAQGKRALHEAEEVLAAAVAAINAEPLPTTKEGRENYFMEQVGMGETLASSKDATGRYASHYRLLQGLQGLSISTGTNDDLSKHHAS</sequence>
<dbReference type="Pfam" id="PF02064">
    <property type="entry name" value="MAS20"/>
    <property type="match status" value="1"/>
</dbReference>
<evidence type="ECO:0000256" key="3">
    <source>
        <dbReference type="ARBA" id="ARBA00022692"/>
    </source>
</evidence>
<gene>
    <name evidence="8" type="ORF">O181_035840</name>
</gene>
<organism evidence="8 9">
    <name type="scientific">Austropuccinia psidii MF-1</name>
    <dbReference type="NCBI Taxonomy" id="1389203"/>
    <lineage>
        <taxon>Eukaryota</taxon>
        <taxon>Fungi</taxon>
        <taxon>Dikarya</taxon>
        <taxon>Basidiomycota</taxon>
        <taxon>Pucciniomycotina</taxon>
        <taxon>Pucciniomycetes</taxon>
        <taxon>Pucciniales</taxon>
        <taxon>Sphaerophragmiaceae</taxon>
        <taxon>Austropuccinia</taxon>
    </lineage>
</organism>
<keyword evidence="7" id="KW-0472">Membrane</keyword>
<dbReference type="GO" id="GO:0006605">
    <property type="term" value="P:protein targeting"/>
    <property type="evidence" value="ECO:0007669"/>
    <property type="project" value="InterPro"/>
</dbReference>
<keyword evidence="4" id="KW-1000">Mitochondrion outer membrane</keyword>
<dbReference type="SUPFAM" id="SSF47157">
    <property type="entry name" value="Mitochondrial import receptor subunit Tom20"/>
    <property type="match status" value="1"/>
</dbReference>
<keyword evidence="3" id="KW-0812">Transmembrane</keyword>
<evidence type="ECO:0000313" key="8">
    <source>
        <dbReference type="EMBL" id="MBW0496125.1"/>
    </source>
</evidence>
<evidence type="ECO:0000256" key="6">
    <source>
        <dbReference type="ARBA" id="ARBA00023128"/>
    </source>
</evidence>
<reference evidence="8" key="1">
    <citation type="submission" date="2021-03" db="EMBL/GenBank/DDBJ databases">
        <title>Draft genome sequence of rust myrtle Austropuccinia psidii MF-1, a brazilian biotype.</title>
        <authorList>
            <person name="Quecine M.C."/>
            <person name="Pachon D.M.R."/>
            <person name="Bonatelli M.L."/>
            <person name="Correr F.H."/>
            <person name="Franceschini L.M."/>
            <person name="Leite T.F."/>
            <person name="Margarido G.R.A."/>
            <person name="Almeida C.A."/>
            <person name="Ferrarezi J.A."/>
            <person name="Labate C.A."/>
        </authorList>
    </citation>
    <scope>NUCLEOTIDE SEQUENCE</scope>
    <source>
        <strain evidence="8">MF-1</strain>
    </source>
</reference>
<keyword evidence="9" id="KW-1185">Reference proteome</keyword>
<comment type="subcellular location">
    <subcellularLocation>
        <location evidence="1">Mitochondrion outer membrane</location>
        <topology evidence="1">Single-pass membrane protein</topology>
    </subcellularLocation>
</comment>
<dbReference type="InterPro" id="IPR002056">
    <property type="entry name" value="MAS20"/>
</dbReference>